<dbReference type="RefSeq" id="WP_255225925.1">
    <property type="nucleotide sequence ID" value="NZ_JAJEKE010000001.1"/>
</dbReference>
<comment type="similarity">
    <text evidence="2">Belongs to the binding-protein-dependent transport system permease family. FecCD subfamily.</text>
</comment>
<feature type="transmembrane region" description="Helical" evidence="8">
    <location>
        <begin position="63"/>
        <end position="84"/>
    </location>
</feature>
<evidence type="ECO:0000256" key="1">
    <source>
        <dbReference type="ARBA" id="ARBA00004651"/>
    </source>
</evidence>
<keyword evidence="7 8" id="KW-0472">Membrane</keyword>
<dbReference type="Gene3D" id="1.10.3470.10">
    <property type="entry name" value="ABC transporter involved in vitamin B12 uptake, BtuC"/>
    <property type="match status" value="1"/>
</dbReference>
<evidence type="ECO:0000256" key="6">
    <source>
        <dbReference type="ARBA" id="ARBA00022989"/>
    </source>
</evidence>
<evidence type="ECO:0000256" key="2">
    <source>
        <dbReference type="ARBA" id="ARBA00007935"/>
    </source>
</evidence>
<feature type="transmembrane region" description="Helical" evidence="8">
    <location>
        <begin position="308"/>
        <end position="326"/>
    </location>
</feature>
<keyword evidence="5 8" id="KW-0812">Transmembrane</keyword>
<feature type="transmembrane region" description="Helical" evidence="8">
    <location>
        <begin position="238"/>
        <end position="268"/>
    </location>
</feature>
<reference evidence="9 10" key="1">
    <citation type="submission" date="2021-10" db="EMBL/GenBank/DDBJ databases">
        <title>Lutispora strain m25 sp. nov., a thermophilic, non-spore-forming bacterium isolated from a lab-scale methanogenic bioreactor digesting anaerobic sludge.</title>
        <authorList>
            <person name="El Houari A."/>
            <person name="Mcdonald J."/>
        </authorList>
    </citation>
    <scope>NUCLEOTIDE SEQUENCE [LARGE SCALE GENOMIC DNA]</scope>
    <source>
        <strain evidence="10">m25</strain>
    </source>
</reference>
<keyword evidence="10" id="KW-1185">Reference proteome</keyword>
<evidence type="ECO:0000313" key="10">
    <source>
        <dbReference type="Proteomes" id="UP001651880"/>
    </source>
</evidence>
<comment type="subcellular location">
    <subcellularLocation>
        <location evidence="1">Cell membrane</location>
        <topology evidence="1">Multi-pass membrane protein</topology>
    </subcellularLocation>
</comment>
<dbReference type="SUPFAM" id="SSF81345">
    <property type="entry name" value="ABC transporter involved in vitamin B12 uptake, BtuC"/>
    <property type="match status" value="1"/>
</dbReference>
<feature type="transmembrane region" description="Helical" evidence="8">
    <location>
        <begin position="280"/>
        <end position="302"/>
    </location>
</feature>
<organism evidence="9 10">
    <name type="scientific">Lutispora saccharofermentans</name>
    <dbReference type="NCBI Taxonomy" id="3024236"/>
    <lineage>
        <taxon>Bacteria</taxon>
        <taxon>Bacillati</taxon>
        <taxon>Bacillota</taxon>
        <taxon>Clostridia</taxon>
        <taxon>Lutisporales</taxon>
        <taxon>Lutisporaceae</taxon>
        <taxon>Lutispora</taxon>
    </lineage>
</organism>
<evidence type="ECO:0000256" key="3">
    <source>
        <dbReference type="ARBA" id="ARBA00022448"/>
    </source>
</evidence>
<keyword evidence="4" id="KW-1003">Cell membrane</keyword>
<feature type="transmembrane region" description="Helical" evidence="8">
    <location>
        <begin position="150"/>
        <end position="171"/>
    </location>
</feature>
<dbReference type="Pfam" id="PF01032">
    <property type="entry name" value="FecCD"/>
    <property type="match status" value="1"/>
</dbReference>
<evidence type="ECO:0000256" key="5">
    <source>
        <dbReference type="ARBA" id="ARBA00022692"/>
    </source>
</evidence>
<protein>
    <submittedName>
        <fullName evidence="9">Iron ABC transporter permease</fullName>
    </submittedName>
</protein>
<proteinExistence type="inferred from homology"/>
<dbReference type="InterPro" id="IPR037294">
    <property type="entry name" value="ABC_BtuC-like"/>
</dbReference>
<evidence type="ECO:0000256" key="7">
    <source>
        <dbReference type="ARBA" id="ARBA00023136"/>
    </source>
</evidence>
<dbReference type="PANTHER" id="PTHR30472">
    <property type="entry name" value="FERRIC ENTEROBACTIN TRANSPORT SYSTEM PERMEASE PROTEIN"/>
    <property type="match status" value="1"/>
</dbReference>
<name>A0ABT1NB12_9FIRM</name>
<feature type="transmembrane region" description="Helical" evidence="8">
    <location>
        <begin position="96"/>
        <end position="115"/>
    </location>
</feature>
<accession>A0ABT1NB12</accession>
<feature type="transmembrane region" description="Helical" evidence="8">
    <location>
        <begin position="192"/>
        <end position="214"/>
    </location>
</feature>
<dbReference type="Proteomes" id="UP001651880">
    <property type="component" value="Unassembled WGS sequence"/>
</dbReference>
<comment type="caution">
    <text evidence="9">The sequence shown here is derived from an EMBL/GenBank/DDBJ whole genome shotgun (WGS) entry which is preliminary data.</text>
</comment>
<feature type="transmembrane region" description="Helical" evidence="8">
    <location>
        <begin position="12"/>
        <end position="32"/>
    </location>
</feature>
<dbReference type="CDD" id="cd06550">
    <property type="entry name" value="TM_ABC_iron-siderophores_like"/>
    <property type="match status" value="1"/>
</dbReference>
<evidence type="ECO:0000313" key="9">
    <source>
        <dbReference type="EMBL" id="MCQ1528443.1"/>
    </source>
</evidence>
<sequence>MSKETLKNILSLSILLAFFIICFFIGVGIGAVEIPLREIIEIVFMGKDTDNRAILIDIRMPRVIISAVLGAGLSAVGGVMQGVFKNPLVDSYTLGMSSGAALGAVLSIVTGIGIFGYGTTGAFAFLGAVSTLFFVYHISKTKNRVSINSLLLSGVAVSYFLSSIISFLMMLNRNKLEQIVFWTMGSLSSATWQKLIFSSSFILPGILALCFFSRELNIMSLGEESAHYMGVDVEKLKYILLVICSLIVGAVVSTGGTIGFLGLVAPHIVRLIWGSDNRKLIPYSAIMGAAILMLSDALGRVLIQPSEIPVGVMTSIMGGPFFIFLLKRQKSKGAA</sequence>
<keyword evidence="3" id="KW-0813">Transport</keyword>
<gene>
    <name evidence="9" type="ORF">LJD61_02620</name>
</gene>
<dbReference type="EMBL" id="JAJEKE010000001">
    <property type="protein sequence ID" value="MCQ1528443.1"/>
    <property type="molecule type" value="Genomic_DNA"/>
</dbReference>
<evidence type="ECO:0000256" key="4">
    <source>
        <dbReference type="ARBA" id="ARBA00022475"/>
    </source>
</evidence>
<keyword evidence="6 8" id="KW-1133">Transmembrane helix</keyword>
<evidence type="ECO:0000256" key="8">
    <source>
        <dbReference type="SAM" id="Phobius"/>
    </source>
</evidence>
<dbReference type="PANTHER" id="PTHR30472:SF25">
    <property type="entry name" value="ABC TRANSPORTER PERMEASE PROTEIN MJ0876-RELATED"/>
    <property type="match status" value="1"/>
</dbReference>
<dbReference type="InterPro" id="IPR000522">
    <property type="entry name" value="ABC_transptr_permease_BtuC"/>
</dbReference>